<sequence>MPDPTSNQSPDNGPGAGSPSASRGNQNSDSQPGPLSNRRRNPDPSALPDMGAPRETFAETLAALAEAGRAHMRPTPLAAIADRHRSRRRHRTFAVATLAAATTCAVAIGVALAASPAARKAPTPPVGPTPTIATSPATPSSSPSASSTATTAPTPTTTGPATSSNPASSATRTDPPASTTPANPAGSTVPPEFLDPALLPLSAVLHWVPGAVDPLHVEQPLPSTCGRMPGTELTQGVSQLAYSSPTGPEQTTEDIYAYDTEAHAAARFKAIVPNCAGSASNAPRTADGFAWAETTAYATDHLVVVQHRNRIAVLEYFQRAGWHAYDAGHDADVMAAMIHALQAAGVPDSAFLTPSQVPFPDGRPWAAPGADLAGSAIPVTDVCASAFDPIDTTADGHAAPDSRQRNWAPGNTADVSPAEENIHVFASTGDAIAAYQKAKALYASQTCHHTEDTVGNVTSVVTPGGAMGANSASPQGFAIGRTDTYTNSVTTGTFNQFRTYVVRKGATIAVLSVPVTMDHVTDSSNDQATLSVVAAHLP</sequence>
<dbReference type="Proteomes" id="UP001500751">
    <property type="component" value="Unassembled WGS sequence"/>
</dbReference>
<keyword evidence="2" id="KW-0812">Transmembrane</keyword>
<evidence type="ECO:0000256" key="1">
    <source>
        <dbReference type="SAM" id="MobiDB-lite"/>
    </source>
</evidence>
<comment type="caution">
    <text evidence="3">The sequence shown here is derived from an EMBL/GenBank/DDBJ whole genome shotgun (WGS) entry which is preliminary data.</text>
</comment>
<protein>
    <submittedName>
        <fullName evidence="3">Uncharacterized protein</fullName>
    </submittedName>
</protein>
<keyword evidence="2" id="KW-0472">Membrane</keyword>
<proteinExistence type="predicted"/>
<dbReference type="EMBL" id="BAAAQN010000024">
    <property type="protein sequence ID" value="GAA2036952.1"/>
    <property type="molecule type" value="Genomic_DNA"/>
</dbReference>
<keyword evidence="4" id="KW-1185">Reference proteome</keyword>
<evidence type="ECO:0000313" key="4">
    <source>
        <dbReference type="Proteomes" id="UP001500751"/>
    </source>
</evidence>
<evidence type="ECO:0000313" key="3">
    <source>
        <dbReference type="EMBL" id="GAA2036952.1"/>
    </source>
</evidence>
<keyword evidence="2" id="KW-1133">Transmembrane helix</keyword>
<evidence type="ECO:0000256" key="2">
    <source>
        <dbReference type="SAM" id="Phobius"/>
    </source>
</evidence>
<feature type="region of interest" description="Disordered" evidence="1">
    <location>
        <begin position="116"/>
        <end position="191"/>
    </location>
</feature>
<accession>A0ABN2UGA1</accession>
<feature type="region of interest" description="Disordered" evidence="1">
    <location>
        <begin position="1"/>
        <end position="53"/>
    </location>
</feature>
<name>A0ABN2UGA1_9ACTN</name>
<feature type="transmembrane region" description="Helical" evidence="2">
    <location>
        <begin position="93"/>
        <end position="114"/>
    </location>
</feature>
<feature type="compositionally biased region" description="Polar residues" evidence="1">
    <location>
        <begin position="176"/>
        <end position="186"/>
    </location>
</feature>
<gene>
    <name evidence="3" type="ORF">GCM10009839_42590</name>
</gene>
<feature type="compositionally biased region" description="Low complexity" evidence="1">
    <location>
        <begin position="129"/>
        <end position="171"/>
    </location>
</feature>
<feature type="compositionally biased region" description="Polar residues" evidence="1">
    <location>
        <begin position="23"/>
        <end position="34"/>
    </location>
</feature>
<feature type="compositionally biased region" description="Polar residues" evidence="1">
    <location>
        <begin position="1"/>
        <end position="11"/>
    </location>
</feature>
<feature type="region of interest" description="Disordered" evidence="1">
    <location>
        <begin position="393"/>
        <end position="412"/>
    </location>
</feature>
<organism evidence="3 4">
    <name type="scientific">Catenulispora yoronensis</name>
    <dbReference type="NCBI Taxonomy" id="450799"/>
    <lineage>
        <taxon>Bacteria</taxon>
        <taxon>Bacillati</taxon>
        <taxon>Actinomycetota</taxon>
        <taxon>Actinomycetes</taxon>
        <taxon>Catenulisporales</taxon>
        <taxon>Catenulisporaceae</taxon>
        <taxon>Catenulispora</taxon>
    </lineage>
</organism>
<reference evidence="3 4" key="1">
    <citation type="journal article" date="2019" name="Int. J. Syst. Evol. Microbiol.">
        <title>The Global Catalogue of Microorganisms (GCM) 10K type strain sequencing project: providing services to taxonomists for standard genome sequencing and annotation.</title>
        <authorList>
            <consortium name="The Broad Institute Genomics Platform"/>
            <consortium name="The Broad Institute Genome Sequencing Center for Infectious Disease"/>
            <person name="Wu L."/>
            <person name="Ma J."/>
        </authorList>
    </citation>
    <scope>NUCLEOTIDE SEQUENCE [LARGE SCALE GENOMIC DNA]</scope>
    <source>
        <strain evidence="3 4">JCM 16014</strain>
    </source>
</reference>